<accession>A0A1Y2LKW5</accession>
<dbReference type="STRING" id="105696.A0A1Y2LKW5"/>
<feature type="region of interest" description="Disordered" evidence="1">
    <location>
        <begin position="162"/>
        <end position="188"/>
    </location>
</feature>
<dbReference type="EMBL" id="KZ107859">
    <property type="protein sequence ID" value="OSS44162.1"/>
    <property type="molecule type" value="Genomic_DNA"/>
</dbReference>
<evidence type="ECO:0000256" key="2">
    <source>
        <dbReference type="SAM" id="Phobius"/>
    </source>
</evidence>
<keyword evidence="3" id="KW-0732">Signal</keyword>
<evidence type="ECO:0008006" key="6">
    <source>
        <dbReference type="Google" id="ProtNLM"/>
    </source>
</evidence>
<dbReference type="AlphaFoldDB" id="A0A1Y2LKW5"/>
<sequence>MLSRSTLLLVLYAAAGAAAQTCYSLTGGVLDHSFAPCNPDAKHSGCCATNRTTGGDICLDSGLCMSTTTEHMGTIWQPGCTDSTGKATECPQVCPGMNNKFDGHDPVPAWNIQTCDFGTYCCRAINDNSSCCNNSTAPTFKSSTLGSWDFKAAAIAAVGSSDVSSDDSSTISTPATSSSTATPSPEETQATLITNADVCESEKQKTVIVGGALGGILGAVIVGLLGVIFWMAKREQRQRRLKEHYEEQFAQTWAYRKHIAASTASVKDDRLDRIDSHEEIVDKSSSSS</sequence>
<keyword evidence="5" id="KW-1185">Reference proteome</keyword>
<protein>
    <recommendedName>
        <fullName evidence="6">Mid2 domain-containing protein</fullName>
    </recommendedName>
</protein>
<dbReference type="Proteomes" id="UP000193240">
    <property type="component" value="Unassembled WGS sequence"/>
</dbReference>
<dbReference type="InParanoid" id="A0A1Y2LKW5"/>
<evidence type="ECO:0000313" key="4">
    <source>
        <dbReference type="EMBL" id="OSS44162.1"/>
    </source>
</evidence>
<feature type="chain" id="PRO_5013208988" description="Mid2 domain-containing protein" evidence="3">
    <location>
        <begin position="20"/>
        <end position="288"/>
    </location>
</feature>
<reference evidence="4 5" key="1">
    <citation type="journal article" date="2017" name="Genome Announc.">
        <title>Genome sequence of the saprophytic ascomycete Epicoccum nigrum ICMP 19927 strain isolated from New Zealand.</title>
        <authorList>
            <person name="Fokin M."/>
            <person name="Fleetwood D."/>
            <person name="Weir B.S."/>
            <person name="Villas-Boas S.G."/>
        </authorList>
    </citation>
    <scope>NUCLEOTIDE SEQUENCE [LARGE SCALE GENOMIC DNA]</scope>
    <source>
        <strain evidence="4 5">ICMP 19927</strain>
    </source>
</reference>
<evidence type="ECO:0000256" key="3">
    <source>
        <dbReference type="SAM" id="SignalP"/>
    </source>
</evidence>
<proteinExistence type="predicted"/>
<dbReference type="OMA" id="CDSGEYC"/>
<feature type="compositionally biased region" description="Low complexity" evidence="1">
    <location>
        <begin position="162"/>
        <end position="185"/>
    </location>
</feature>
<evidence type="ECO:0000313" key="5">
    <source>
        <dbReference type="Proteomes" id="UP000193240"/>
    </source>
</evidence>
<organism evidence="4 5">
    <name type="scientific">Epicoccum nigrum</name>
    <name type="common">Soil fungus</name>
    <name type="synonym">Epicoccum purpurascens</name>
    <dbReference type="NCBI Taxonomy" id="105696"/>
    <lineage>
        <taxon>Eukaryota</taxon>
        <taxon>Fungi</taxon>
        <taxon>Dikarya</taxon>
        <taxon>Ascomycota</taxon>
        <taxon>Pezizomycotina</taxon>
        <taxon>Dothideomycetes</taxon>
        <taxon>Pleosporomycetidae</taxon>
        <taxon>Pleosporales</taxon>
        <taxon>Pleosporineae</taxon>
        <taxon>Didymellaceae</taxon>
        <taxon>Epicoccum</taxon>
    </lineage>
</organism>
<evidence type="ECO:0000256" key="1">
    <source>
        <dbReference type="SAM" id="MobiDB-lite"/>
    </source>
</evidence>
<feature type="transmembrane region" description="Helical" evidence="2">
    <location>
        <begin position="207"/>
        <end position="232"/>
    </location>
</feature>
<feature type="signal peptide" evidence="3">
    <location>
        <begin position="1"/>
        <end position="19"/>
    </location>
</feature>
<keyword evidence="2" id="KW-0472">Membrane</keyword>
<gene>
    <name evidence="4" type="ORF">B5807_11227</name>
</gene>
<keyword evidence="2" id="KW-1133">Transmembrane helix</keyword>
<name>A0A1Y2LKW5_EPING</name>
<keyword evidence="2" id="KW-0812">Transmembrane</keyword>